<dbReference type="InParanoid" id="A0A804LDW2"/>
<keyword evidence="3" id="KW-1185">Reference proteome</keyword>
<dbReference type="Proteomes" id="UP000007305">
    <property type="component" value="Chromosome 1"/>
</dbReference>
<organism evidence="2 3">
    <name type="scientific">Zea mays</name>
    <name type="common">Maize</name>
    <dbReference type="NCBI Taxonomy" id="4577"/>
    <lineage>
        <taxon>Eukaryota</taxon>
        <taxon>Viridiplantae</taxon>
        <taxon>Streptophyta</taxon>
        <taxon>Embryophyta</taxon>
        <taxon>Tracheophyta</taxon>
        <taxon>Spermatophyta</taxon>
        <taxon>Magnoliopsida</taxon>
        <taxon>Liliopsida</taxon>
        <taxon>Poales</taxon>
        <taxon>Poaceae</taxon>
        <taxon>PACMAD clade</taxon>
        <taxon>Panicoideae</taxon>
        <taxon>Andropogonodae</taxon>
        <taxon>Andropogoneae</taxon>
        <taxon>Tripsacinae</taxon>
        <taxon>Zea</taxon>
    </lineage>
</organism>
<protein>
    <submittedName>
        <fullName evidence="2">Uncharacterized protein</fullName>
    </submittedName>
</protein>
<feature type="compositionally biased region" description="Basic and acidic residues" evidence="1">
    <location>
        <begin position="122"/>
        <end position="134"/>
    </location>
</feature>
<evidence type="ECO:0000256" key="1">
    <source>
        <dbReference type="SAM" id="MobiDB-lite"/>
    </source>
</evidence>
<feature type="compositionally biased region" description="Basic and acidic residues" evidence="1">
    <location>
        <begin position="103"/>
        <end position="115"/>
    </location>
</feature>
<dbReference type="EnsemblPlants" id="Zm00001eb004330_T001">
    <property type="protein sequence ID" value="Zm00001eb004330_P001"/>
    <property type="gene ID" value="Zm00001eb004330"/>
</dbReference>
<feature type="region of interest" description="Disordered" evidence="1">
    <location>
        <begin position="99"/>
        <end position="151"/>
    </location>
</feature>
<name>A0A804LDW2_MAIZE</name>
<sequence>MFIIAYQNYIKAMISHSSDDAQESDLIHSQVATHTNSYIRLMLIPRGKWSCAPSSTTITYHKAVAERNQETRYGRRKMEGWTLPHAHCIFCLMEKGEPGGLPQRREHEDTEDGRGPRPVTVRRNDAHRWPEEGRGPGLLETGEGEVLCQRG</sequence>
<dbReference type="AlphaFoldDB" id="A0A804LDW2"/>
<reference evidence="2" key="3">
    <citation type="submission" date="2021-05" db="UniProtKB">
        <authorList>
            <consortium name="EnsemblPlants"/>
        </authorList>
    </citation>
    <scope>IDENTIFICATION</scope>
    <source>
        <strain evidence="2">cv. B73</strain>
    </source>
</reference>
<evidence type="ECO:0000313" key="2">
    <source>
        <dbReference type="EnsemblPlants" id="Zm00001eb004330_P001"/>
    </source>
</evidence>
<evidence type="ECO:0000313" key="3">
    <source>
        <dbReference type="Proteomes" id="UP000007305"/>
    </source>
</evidence>
<dbReference type="Gramene" id="Zm00001eb004330_T001">
    <property type="protein sequence ID" value="Zm00001eb004330_P001"/>
    <property type="gene ID" value="Zm00001eb004330"/>
</dbReference>
<accession>A0A804LDW2</accession>
<reference evidence="3" key="1">
    <citation type="submission" date="2015-12" db="EMBL/GenBank/DDBJ databases">
        <title>Update maize B73 reference genome by single molecule sequencing technologies.</title>
        <authorList>
            <consortium name="Maize Genome Sequencing Project"/>
            <person name="Ware D."/>
        </authorList>
    </citation>
    <scope>NUCLEOTIDE SEQUENCE [LARGE SCALE GENOMIC DNA]</scope>
    <source>
        <strain evidence="3">cv. B73</strain>
    </source>
</reference>
<reference evidence="2" key="2">
    <citation type="submission" date="2019-07" db="EMBL/GenBank/DDBJ databases">
        <authorList>
            <person name="Seetharam A."/>
            <person name="Woodhouse M."/>
            <person name="Cannon E."/>
        </authorList>
    </citation>
    <scope>NUCLEOTIDE SEQUENCE [LARGE SCALE GENOMIC DNA]</scope>
    <source>
        <strain evidence="2">cv. B73</strain>
    </source>
</reference>
<proteinExistence type="predicted"/>